<reference evidence="1" key="1">
    <citation type="journal article" date="2015" name="Proc. Natl. Acad. Sci. U.S.A.">
        <title>Networks of energetic and metabolic interactions define dynamics in microbial communities.</title>
        <authorList>
            <person name="Embree M."/>
            <person name="Liu J.K."/>
            <person name="Al-Bassam M.M."/>
            <person name="Zengler K."/>
        </authorList>
    </citation>
    <scope>NUCLEOTIDE SEQUENCE</scope>
</reference>
<comment type="caution">
    <text evidence="1">The sequence shown here is derived from an EMBL/GenBank/DDBJ whole genome shotgun (WGS) entry which is preliminary data.</text>
</comment>
<proteinExistence type="predicted"/>
<dbReference type="AlphaFoldDB" id="A0A0W8FDQ4"/>
<accession>A0A0W8FDQ4</accession>
<sequence>MRRILEAASYDVEEVDDPLDLSAVGRDGTLVVLCSGDPDQIEQFNRATYRLRVGDEEYVCEKLLFSPFGPVQAENCTVWGVDEFVRHAGEAALAEVLGRDLVLRPGEPGVAAPAAPDGPAAVEEALEGPDLLHLPVQISGKRATGIARVQGATKCRFIPYWYYRRRSSGEREVKDRVITFDADETGALNAINGLTAEVEIDEAERCPVPFDSDVLAPKIRKEEAEARLRQELLDRLTQKIRFRYEKGDAIFYEEKVIRPDKGMIRVDLELVYLPVWQVRGGSRIIEVNAYTGDILQMPMDEGVELL</sequence>
<protein>
    <submittedName>
        <fullName evidence="1">Uncharacterized protein</fullName>
    </submittedName>
</protein>
<evidence type="ECO:0000313" key="1">
    <source>
        <dbReference type="EMBL" id="KUG18991.1"/>
    </source>
</evidence>
<name>A0A0W8FDQ4_9ZZZZ</name>
<organism evidence="1">
    <name type="scientific">hydrocarbon metagenome</name>
    <dbReference type="NCBI Taxonomy" id="938273"/>
    <lineage>
        <taxon>unclassified sequences</taxon>
        <taxon>metagenomes</taxon>
        <taxon>ecological metagenomes</taxon>
    </lineage>
</organism>
<dbReference type="EMBL" id="LNQE01001337">
    <property type="protein sequence ID" value="KUG18991.1"/>
    <property type="molecule type" value="Genomic_DNA"/>
</dbReference>
<gene>
    <name evidence="1" type="ORF">ASZ90_011294</name>
</gene>